<dbReference type="Pfam" id="PF04828">
    <property type="entry name" value="GFA"/>
    <property type="match status" value="1"/>
</dbReference>
<dbReference type="GO" id="GO:0046872">
    <property type="term" value="F:metal ion binding"/>
    <property type="evidence" value="ECO:0007669"/>
    <property type="project" value="UniProtKB-KW"/>
</dbReference>
<dbReference type="PANTHER" id="PTHR33337:SF40">
    <property type="entry name" value="CENP-V_GFA DOMAIN-CONTAINING PROTEIN-RELATED"/>
    <property type="match status" value="1"/>
</dbReference>
<dbReference type="EMBL" id="JAJHVV010000007">
    <property type="protein sequence ID" value="MCK6264158.1"/>
    <property type="molecule type" value="Genomic_DNA"/>
</dbReference>
<dbReference type="GO" id="GO:0016846">
    <property type="term" value="F:carbon-sulfur lyase activity"/>
    <property type="evidence" value="ECO:0007669"/>
    <property type="project" value="InterPro"/>
</dbReference>
<evidence type="ECO:0000256" key="1">
    <source>
        <dbReference type="ARBA" id="ARBA00005495"/>
    </source>
</evidence>
<organism evidence="6 7">
    <name type="scientific">Vibrio amylolyticus</name>
    <dbReference type="NCBI Taxonomy" id="2847292"/>
    <lineage>
        <taxon>Bacteria</taxon>
        <taxon>Pseudomonadati</taxon>
        <taxon>Pseudomonadota</taxon>
        <taxon>Gammaproteobacteria</taxon>
        <taxon>Vibrionales</taxon>
        <taxon>Vibrionaceae</taxon>
        <taxon>Vibrio</taxon>
    </lineage>
</organism>
<dbReference type="InterPro" id="IPR011057">
    <property type="entry name" value="Mss4-like_sf"/>
</dbReference>
<keyword evidence="4" id="KW-0456">Lyase</keyword>
<evidence type="ECO:0000313" key="7">
    <source>
        <dbReference type="Proteomes" id="UP001139559"/>
    </source>
</evidence>
<dbReference type="InterPro" id="IPR006913">
    <property type="entry name" value="CENP-V/GFA"/>
</dbReference>
<gene>
    <name evidence="6" type="ORF">KP803_12835</name>
</gene>
<keyword evidence="3" id="KW-0862">Zinc</keyword>
<comment type="similarity">
    <text evidence="1">Belongs to the Gfa family.</text>
</comment>
<evidence type="ECO:0000313" key="6">
    <source>
        <dbReference type="EMBL" id="MCK6264158.1"/>
    </source>
</evidence>
<protein>
    <submittedName>
        <fullName evidence="6">GFA family protein</fullName>
    </submittedName>
</protein>
<dbReference type="PANTHER" id="PTHR33337">
    <property type="entry name" value="GFA DOMAIN-CONTAINING PROTEIN"/>
    <property type="match status" value="1"/>
</dbReference>
<feature type="domain" description="CENP-V/GFA" evidence="5">
    <location>
        <begin position="5"/>
        <end position="110"/>
    </location>
</feature>
<comment type="caution">
    <text evidence="6">The sequence shown here is derived from an EMBL/GenBank/DDBJ whole genome shotgun (WGS) entry which is preliminary data.</text>
</comment>
<accession>A0A9X2BLQ2</accession>
<keyword evidence="2" id="KW-0479">Metal-binding</keyword>
<name>A0A9X2BLQ2_9VIBR</name>
<dbReference type="PROSITE" id="PS51891">
    <property type="entry name" value="CENP_V_GFA"/>
    <property type="match status" value="1"/>
</dbReference>
<dbReference type="RefSeq" id="WP_248009231.1">
    <property type="nucleotide sequence ID" value="NZ_JAJHVV010000007.1"/>
</dbReference>
<reference evidence="6" key="1">
    <citation type="submission" date="2021-11" db="EMBL/GenBank/DDBJ databases">
        <title>Vibrio ZSDE26 sp. nov. and Vibrio ZSDZ34 sp. nov., isolated from coastal seawater in Qingdao.</title>
        <authorList>
            <person name="Zhang P."/>
        </authorList>
    </citation>
    <scope>NUCLEOTIDE SEQUENCE</scope>
    <source>
        <strain evidence="6">ZSDE26</strain>
    </source>
</reference>
<evidence type="ECO:0000256" key="3">
    <source>
        <dbReference type="ARBA" id="ARBA00022833"/>
    </source>
</evidence>
<evidence type="ECO:0000256" key="2">
    <source>
        <dbReference type="ARBA" id="ARBA00022723"/>
    </source>
</evidence>
<dbReference type="SUPFAM" id="SSF51316">
    <property type="entry name" value="Mss4-like"/>
    <property type="match status" value="1"/>
</dbReference>
<sequence>MTYPISGSCQCGQLTYQIKQAPLVVMACHCKECQKLSTSPFSVTAVFPTDAVEFQGELKEWTRPADSGNQNSAKFCPECGNRVYHFNPADLSSIKLKLKPTELEDDALFEPTAHVWVSEKQSWYQLPEGVTTFDKQPEIKK</sequence>
<dbReference type="AlphaFoldDB" id="A0A9X2BLQ2"/>
<dbReference type="Gene3D" id="3.90.1590.10">
    <property type="entry name" value="glutathione-dependent formaldehyde- activating enzyme (gfa)"/>
    <property type="match status" value="1"/>
</dbReference>
<dbReference type="Proteomes" id="UP001139559">
    <property type="component" value="Unassembled WGS sequence"/>
</dbReference>
<proteinExistence type="inferred from homology"/>
<keyword evidence="7" id="KW-1185">Reference proteome</keyword>
<evidence type="ECO:0000259" key="5">
    <source>
        <dbReference type="PROSITE" id="PS51891"/>
    </source>
</evidence>
<evidence type="ECO:0000256" key="4">
    <source>
        <dbReference type="ARBA" id="ARBA00023239"/>
    </source>
</evidence>